<gene>
    <name evidence="2" type="ORF">AACH10_10400</name>
</gene>
<name>A0ABU9CFK5_9BURK</name>
<dbReference type="EC" id="2.8.3.-" evidence="2"/>
<dbReference type="GO" id="GO:0016740">
    <property type="term" value="F:transferase activity"/>
    <property type="evidence" value="ECO:0007669"/>
    <property type="project" value="UniProtKB-KW"/>
</dbReference>
<evidence type="ECO:0000313" key="3">
    <source>
        <dbReference type="Proteomes" id="UP001365405"/>
    </source>
</evidence>
<dbReference type="InterPro" id="IPR044855">
    <property type="entry name" value="CoA-Trfase_III_dom3_sf"/>
</dbReference>
<dbReference type="SUPFAM" id="SSF89796">
    <property type="entry name" value="CoA-transferase family III (CaiB/BaiF)"/>
    <property type="match status" value="1"/>
</dbReference>
<proteinExistence type="predicted"/>
<dbReference type="PANTHER" id="PTHR48207">
    <property type="entry name" value="SUCCINATE--HYDROXYMETHYLGLUTARATE COA-TRANSFERASE"/>
    <property type="match status" value="1"/>
</dbReference>
<dbReference type="PANTHER" id="PTHR48207:SF3">
    <property type="entry name" value="SUCCINATE--HYDROXYMETHYLGLUTARATE COA-TRANSFERASE"/>
    <property type="match status" value="1"/>
</dbReference>
<dbReference type="Proteomes" id="UP001365405">
    <property type="component" value="Unassembled WGS sequence"/>
</dbReference>
<dbReference type="InterPro" id="IPR023606">
    <property type="entry name" value="CoA-Trfase_III_dom_1_sf"/>
</dbReference>
<evidence type="ECO:0000256" key="1">
    <source>
        <dbReference type="ARBA" id="ARBA00022679"/>
    </source>
</evidence>
<organism evidence="2 3">
    <name type="scientific">Pseudaquabacterium inlustre</name>
    <dbReference type="NCBI Taxonomy" id="2984192"/>
    <lineage>
        <taxon>Bacteria</taxon>
        <taxon>Pseudomonadati</taxon>
        <taxon>Pseudomonadota</taxon>
        <taxon>Betaproteobacteria</taxon>
        <taxon>Burkholderiales</taxon>
        <taxon>Sphaerotilaceae</taxon>
        <taxon>Pseudaquabacterium</taxon>
    </lineage>
</organism>
<comment type="caution">
    <text evidence="2">The sequence shown here is derived from an EMBL/GenBank/DDBJ whole genome shotgun (WGS) entry which is preliminary data.</text>
</comment>
<sequence length="406" mass="43115">MIGQPAGVDVMKPLAGIRIVDLSSVFAGPMATALLADQGAEVIKVESPEGDTTRAIGPAKGDLSATFITANRGKRGIALDLKSPEAREILLTMIARADVLVENFRPGVMERLGLAPALLAERFPGLIHVSVTGFGPDGPRAGDRAYDAVIQALGSVAASQRDYATGAPVVLASTVSDKVTALTAAQAITAALLRRERSGGRGARVEVAMLDATLAFQWPDAMYNHVFIDDAPAPFPEFGATQRPWKTADGHVTTMVPQPSEFRALCTVLGHPEIADDPRFASLPLRYRHGKELRATLEPLFLQFDNATLEALCRQHGVPMGVIHERPQVLTDPQVQHNAAVVTLDHGDIGRVRLARAGARFDGQPMAPERGGARLGEHGLEVLEELGFDGARIDALLASGVLKLPG</sequence>
<dbReference type="Pfam" id="PF02515">
    <property type="entry name" value="CoA_transf_3"/>
    <property type="match status" value="1"/>
</dbReference>
<dbReference type="EMBL" id="JBBUTH010000004">
    <property type="protein sequence ID" value="MEK8050650.1"/>
    <property type="molecule type" value="Genomic_DNA"/>
</dbReference>
<keyword evidence="3" id="KW-1185">Reference proteome</keyword>
<dbReference type="RefSeq" id="WP_341410320.1">
    <property type="nucleotide sequence ID" value="NZ_JBBUTH010000004.1"/>
</dbReference>
<dbReference type="InterPro" id="IPR003673">
    <property type="entry name" value="CoA-Trfase_fam_III"/>
</dbReference>
<dbReference type="Gene3D" id="3.40.50.10540">
    <property type="entry name" value="Crotonobetainyl-coa:carnitine coa-transferase, domain 1"/>
    <property type="match status" value="1"/>
</dbReference>
<reference evidence="2 3" key="1">
    <citation type="submission" date="2024-04" db="EMBL/GenBank/DDBJ databases">
        <title>Novel species of the genus Ideonella isolated from streams.</title>
        <authorList>
            <person name="Lu H."/>
        </authorList>
    </citation>
    <scope>NUCLEOTIDE SEQUENCE [LARGE SCALE GENOMIC DNA]</scope>
    <source>
        <strain evidence="2 3">DXS22W</strain>
    </source>
</reference>
<dbReference type="Gene3D" id="3.30.1540.10">
    <property type="entry name" value="formyl-coa transferase, domain 3"/>
    <property type="match status" value="1"/>
</dbReference>
<protein>
    <submittedName>
        <fullName evidence="2">CoA transferase</fullName>
        <ecNumber evidence="2">2.8.3.-</ecNumber>
    </submittedName>
</protein>
<keyword evidence="1 2" id="KW-0808">Transferase</keyword>
<accession>A0ABU9CFK5</accession>
<evidence type="ECO:0000313" key="2">
    <source>
        <dbReference type="EMBL" id="MEK8050650.1"/>
    </source>
</evidence>
<dbReference type="InterPro" id="IPR050483">
    <property type="entry name" value="CoA-transferase_III_domain"/>
</dbReference>